<feature type="compositionally biased region" description="Low complexity" evidence="1">
    <location>
        <begin position="86"/>
        <end position="101"/>
    </location>
</feature>
<keyword evidence="2" id="KW-0732">Signal</keyword>
<evidence type="ECO:0000313" key="4">
    <source>
        <dbReference type="Proteomes" id="UP000053825"/>
    </source>
</evidence>
<name>A0A0L7R5S7_9HYME</name>
<feature type="signal peptide" evidence="2">
    <location>
        <begin position="1"/>
        <end position="19"/>
    </location>
</feature>
<feature type="chain" id="PRO_5005575081" evidence="2">
    <location>
        <begin position="20"/>
        <end position="134"/>
    </location>
</feature>
<feature type="non-terminal residue" evidence="3">
    <location>
        <position position="1"/>
    </location>
</feature>
<feature type="region of interest" description="Disordered" evidence="1">
    <location>
        <begin position="47"/>
        <end position="110"/>
    </location>
</feature>
<evidence type="ECO:0000256" key="1">
    <source>
        <dbReference type="SAM" id="MobiDB-lite"/>
    </source>
</evidence>
<dbReference type="Proteomes" id="UP000053825">
    <property type="component" value="Unassembled WGS sequence"/>
</dbReference>
<protein>
    <submittedName>
        <fullName evidence="3">Uncharacterized protein</fullName>
    </submittedName>
</protein>
<keyword evidence="4" id="KW-1185">Reference proteome</keyword>
<organism evidence="3 4">
    <name type="scientific">Habropoda laboriosa</name>
    <dbReference type="NCBI Taxonomy" id="597456"/>
    <lineage>
        <taxon>Eukaryota</taxon>
        <taxon>Metazoa</taxon>
        <taxon>Ecdysozoa</taxon>
        <taxon>Arthropoda</taxon>
        <taxon>Hexapoda</taxon>
        <taxon>Insecta</taxon>
        <taxon>Pterygota</taxon>
        <taxon>Neoptera</taxon>
        <taxon>Endopterygota</taxon>
        <taxon>Hymenoptera</taxon>
        <taxon>Apocrita</taxon>
        <taxon>Aculeata</taxon>
        <taxon>Apoidea</taxon>
        <taxon>Anthophila</taxon>
        <taxon>Apidae</taxon>
        <taxon>Habropoda</taxon>
    </lineage>
</organism>
<dbReference type="AlphaFoldDB" id="A0A0L7R5S7"/>
<accession>A0A0L7R5S7</accession>
<reference evidence="3 4" key="1">
    <citation type="submission" date="2015-07" db="EMBL/GenBank/DDBJ databases">
        <title>The genome of Habropoda laboriosa.</title>
        <authorList>
            <person name="Pan H."/>
            <person name="Kapheim K."/>
        </authorList>
    </citation>
    <scope>NUCLEOTIDE SEQUENCE [LARGE SCALE GENOMIC DNA]</scope>
    <source>
        <strain evidence="3">0110345459</strain>
    </source>
</reference>
<evidence type="ECO:0000256" key="2">
    <source>
        <dbReference type="SAM" id="SignalP"/>
    </source>
</evidence>
<sequence length="134" mass="13943">VVMMMMMMMVMMVVGVVVGRQGLLAGEYDPLSLSGAKRIGGGRWLAGSRRRRTAGRLAVTSPLSSMSTGVVGPSSPTATSPPGPPVTDEVVSSSSSLAPATVPVPPPPSDSFVGGDFLFEDILNLKRNRETRLG</sequence>
<dbReference type="EMBL" id="KQ414648">
    <property type="protein sequence ID" value="KOC66235.1"/>
    <property type="molecule type" value="Genomic_DNA"/>
</dbReference>
<gene>
    <name evidence="3" type="ORF">WH47_07304</name>
</gene>
<proteinExistence type="predicted"/>
<evidence type="ECO:0000313" key="3">
    <source>
        <dbReference type="EMBL" id="KOC66235.1"/>
    </source>
</evidence>